<feature type="coiled-coil region" evidence="5">
    <location>
        <begin position="383"/>
        <end position="449"/>
    </location>
</feature>
<gene>
    <name evidence="9" type="ORF">A4U43_C03F28750</name>
</gene>
<dbReference type="PANTHER" id="PTHR31448">
    <property type="entry name" value="MYOSIN-BINDING PROTEIN 2"/>
    <property type="match status" value="1"/>
</dbReference>
<protein>
    <recommendedName>
        <fullName evidence="8">GTD-binding domain-containing protein</fullName>
    </recommendedName>
</protein>
<evidence type="ECO:0000256" key="5">
    <source>
        <dbReference type="SAM" id="Coils"/>
    </source>
</evidence>
<feature type="compositionally biased region" description="Low complexity" evidence="6">
    <location>
        <begin position="248"/>
        <end position="263"/>
    </location>
</feature>
<dbReference type="OrthoDB" id="1047602at2759"/>
<evidence type="ECO:0000256" key="4">
    <source>
        <dbReference type="ARBA" id="ARBA00023136"/>
    </source>
</evidence>
<organism evidence="9 10">
    <name type="scientific">Asparagus officinalis</name>
    <name type="common">Garden asparagus</name>
    <dbReference type="NCBI Taxonomy" id="4686"/>
    <lineage>
        <taxon>Eukaryota</taxon>
        <taxon>Viridiplantae</taxon>
        <taxon>Streptophyta</taxon>
        <taxon>Embryophyta</taxon>
        <taxon>Tracheophyta</taxon>
        <taxon>Spermatophyta</taxon>
        <taxon>Magnoliopsida</taxon>
        <taxon>Liliopsida</taxon>
        <taxon>Asparagales</taxon>
        <taxon>Asparagaceae</taxon>
        <taxon>Asparagoideae</taxon>
        <taxon>Asparagus</taxon>
    </lineage>
</organism>
<dbReference type="InterPro" id="IPR007656">
    <property type="entry name" value="GTD-bd"/>
</dbReference>
<dbReference type="InterPro" id="IPR039306">
    <property type="entry name" value="MYOB"/>
</dbReference>
<feature type="coiled-coil region" evidence="5">
    <location>
        <begin position="587"/>
        <end position="614"/>
    </location>
</feature>
<evidence type="ECO:0000256" key="2">
    <source>
        <dbReference type="ARBA" id="ARBA00022692"/>
    </source>
</evidence>
<dbReference type="EMBL" id="CM007383">
    <property type="protein sequence ID" value="ONK76503.1"/>
    <property type="molecule type" value="Genomic_DNA"/>
</dbReference>
<feature type="region of interest" description="Disordered" evidence="6">
    <location>
        <begin position="291"/>
        <end position="316"/>
    </location>
</feature>
<evidence type="ECO:0000259" key="8">
    <source>
        <dbReference type="PROSITE" id="PS51775"/>
    </source>
</evidence>
<evidence type="ECO:0000256" key="1">
    <source>
        <dbReference type="ARBA" id="ARBA00004167"/>
    </source>
</evidence>
<dbReference type="GO" id="GO:0080115">
    <property type="term" value="F:myosin XI tail binding"/>
    <property type="evidence" value="ECO:0007669"/>
    <property type="project" value="UniProtKB-ARBA"/>
</dbReference>
<dbReference type="PROSITE" id="PS51775">
    <property type="entry name" value="GTD_BINDING"/>
    <property type="match status" value="1"/>
</dbReference>
<dbReference type="Proteomes" id="UP000243459">
    <property type="component" value="Chromosome 3"/>
</dbReference>
<keyword evidence="4 7" id="KW-0472">Membrane</keyword>
<proteinExistence type="predicted"/>
<evidence type="ECO:0000256" key="7">
    <source>
        <dbReference type="SAM" id="Phobius"/>
    </source>
</evidence>
<evidence type="ECO:0000256" key="6">
    <source>
        <dbReference type="SAM" id="MobiDB-lite"/>
    </source>
</evidence>
<dbReference type="AlphaFoldDB" id="A0A5P1FFK4"/>
<dbReference type="Gramene" id="ONK76503">
    <property type="protein sequence ID" value="ONK76503"/>
    <property type="gene ID" value="A4U43_C03F28750"/>
</dbReference>
<comment type="subcellular location">
    <subcellularLocation>
        <location evidence="1">Membrane</location>
        <topology evidence="1">Single-pass membrane protein</topology>
    </subcellularLocation>
</comment>
<reference evidence="10" key="1">
    <citation type="journal article" date="2017" name="Nat. Commun.">
        <title>The asparagus genome sheds light on the origin and evolution of a young Y chromosome.</title>
        <authorList>
            <person name="Harkess A."/>
            <person name="Zhou J."/>
            <person name="Xu C."/>
            <person name="Bowers J.E."/>
            <person name="Van der Hulst R."/>
            <person name="Ayyampalayam S."/>
            <person name="Mercati F."/>
            <person name="Riccardi P."/>
            <person name="McKain M.R."/>
            <person name="Kakrana A."/>
            <person name="Tang H."/>
            <person name="Ray J."/>
            <person name="Groenendijk J."/>
            <person name="Arikit S."/>
            <person name="Mathioni S.M."/>
            <person name="Nakano M."/>
            <person name="Shan H."/>
            <person name="Telgmann-Rauber A."/>
            <person name="Kanno A."/>
            <person name="Yue Z."/>
            <person name="Chen H."/>
            <person name="Li W."/>
            <person name="Chen Y."/>
            <person name="Xu X."/>
            <person name="Zhang Y."/>
            <person name="Luo S."/>
            <person name="Chen H."/>
            <person name="Gao J."/>
            <person name="Mao Z."/>
            <person name="Pires J.C."/>
            <person name="Luo M."/>
            <person name="Kudrna D."/>
            <person name="Wing R.A."/>
            <person name="Meyers B.C."/>
            <person name="Yi K."/>
            <person name="Kong H."/>
            <person name="Lavrijsen P."/>
            <person name="Sunseri F."/>
            <person name="Falavigna A."/>
            <person name="Ye Y."/>
            <person name="Leebens-Mack J.H."/>
            <person name="Chen G."/>
        </authorList>
    </citation>
    <scope>NUCLEOTIDE SEQUENCE [LARGE SCALE GENOMIC DNA]</scope>
    <source>
        <strain evidence="10">cv. DH0086</strain>
    </source>
</reference>
<keyword evidence="2 7" id="KW-0812">Transmembrane</keyword>
<keyword evidence="5" id="KW-0175">Coiled coil</keyword>
<dbReference type="Pfam" id="PF04576">
    <property type="entry name" value="Zein-binding"/>
    <property type="match status" value="1"/>
</dbReference>
<evidence type="ECO:0000313" key="10">
    <source>
        <dbReference type="Proteomes" id="UP000243459"/>
    </source>
</evidence>
<feature type="domain" description="GTD-binding" evidence="8">
    <location>
        <begin position="349"/>
        <end position="447"/>
    </location>
</feature>
<keyword evidence="3 7" id="KW-1133">Transmembrane helix</keyword>
<evidence type="ECO:0000256" key="3">
    <source>
        <dbReference type="ARBA" id="ARBA00022989"/>
    </source>
</evidence>
<dbReference type="GO" id="GO:0016020">
    <property type="term" value="C:membrane"/>
    <property type="evidence" value="ECO:0007669"/>
    <property type="project" value="UniProtKB-SubCell"/>
</dbReference>
<evidence type="ECO:0000313" key="9">
    <source>
        <dbReference type="EMBL" id="ONK76503.1"/>
    </source>
</evidence>
<feature type="compositionally biased region" description="Polar residues" evidence="6">
    <location>
        <begin position="294"/>
        <end position="316"/>
    </location>
</feature>
<dbReference type="OMA" id="HERCYLM"/>
<feature type="region of interest" description="Disordered" evidence="6">
    <location>
        <begin position="248"/>
        <end position="268"/>
    </location>
</feature>
<name>A0A5P1FFK4_ASPOF</name>
<sequence length="651" mass="73851">MGMARPRRIRNREPKKHSNFLSPLSSALSELLLIILLYLHALLSYLVHKFARCRKLRTPCMLCSRLDRKTPDFYKELFCNAHKLELSSLANRPPLPKRFQRKNITEKFGYNELKSEAESEGICSVNLVKEELLSRCLQSAPKNFVSEEIIVEEKRINPSPMLADICVSVPERRVEVDAHGLEEINWNQVEVKPASEVLIEQVPAENLSTKLDAADNCSVTSNGDSIKPLSSVNIALKTNQIMNEKLASNSTVPLPSPSSSDLLTAKDSSRIPEDLKSRLTQISTSRWLEFPWNDMSSTPQTNSQLDESKLSDASSSNGFPFNARRSIVDRCESGVESLDGSLSEIEGENVEDRLKRQIEMDRKFISVLYKELEEERNASAISANQAMCMINRLQEEKAAIQMEASQYLRMMEEQAEYDEEALQKLNDLLDDRDKEILDLEEMVNSYRKQFGGEPLTSRVLEESFDSEEREYAEYTPVSTPGIMGSSGCDIGKVLMRNTVLDFEDEKVHISECLKRFERKLNMFSNKNSVLEDEPMDNGENLNDRGSLVKVCSTPVKFSVKETLIERRLRSNSCNGRQYSMGVKKNDIVALGNEISQLSERLEALEEDRSFLEHAVGSLRNGSNGIQFVQEIACHLRELRQTGITQQEHIVT</sequence>
<dbReference type="PANTHER" id="PTHR31448:SF32">
    <property type="entry name" value="MYOSIN-BINDING PROTEIN 1"/>
    <property type="match status" value="1"/>
</dbReference>
<accession>A0A5P1FFK4</accession>
<keyword evidence="10" id="KW-1185">Reference proteome</keyword>
<feature type="transmembrane region" description="Helical" evidence="7">
    <location>
        <begin position="20"/>
        <end position="47"/>
    </location>
</feature>